<comment type="function">
    <text evidence="1">May be involved in neurite outgrowth.</text>
</comment>
<feature type="region of interest" description="Disordered" evidence="2">
    <location>
        <begin position="723"/>
        <end position="748"/>
    </location>
</feature>
<name>A0A1U7SWV1_CARSF</name>
<dbReference type="AlphaFoldDB" id="A0A1U7SWV1"/>
<feature type="compositionally biased region" description="Basic and acidic residues" evidence="2">
    <location>
        <begin position="480"/>
        <end position="492"/>
    </location>
</feature>
<feature type="compositionally biased region" description="Polar residues" evidence="2">
    <location>
        <begin position="299"/>
        <end position="310"/>
    </location>
</feature>
<dbReference type="GeneID" id="103256244"/>
<sequence length="776" mass="82627">MGTVTDPLISAKTSLIAASGKEENLGELQPASPQHQPALLCKNANGFSGAPEEPDLNPRATAETLMQACEHETTQPDMSSSHVFNKVEKASPTLNSSGNPQPPGSSQPEAPAPSSAAGKDLTRTPLTMPVSQHSHQAMPGEQPNASTSSVPEDPLMKLQRTSNGEQPEKPSCPSTDTHGNSKDQMSRESPAQETVQGIVQHRDTAARVFSHSSSPVSRPEGERQRAVCDSETRSCEPPVRECCCLKNKQTSVTASGPQGITPVTPQPSHLRSEGSACPPDPEKVPPPAQHQMARFKEASTMTSQVENKTQGVPGRAQQDAEVQAVASVESRSVSTSPSILAAFLKESPAPECFEQEQLRVICHSSGSHTLELSDGTFSPQESGQRPGIMPQVHIQTTAAVSMAFQGERKSVSLPGEVLKTSSINAASSNAHDGCKEDGRSAGMAPKMEEPNTGQLAGTNSSSLKASPIDQISVRPGSQAERSHALGKFETKSSEFAVKTANGQKTDPDCKRSDCCAPASKSGHSGNLDPTNKGGARERKPTSPQIVKEQESTGTRALDAKTLLLNPKSQDSGGTGSGTSPTPSPVRKNQESTSEENKQTKTTTSLSLPSDPMGDSSPGSGKKTPSRSVKASPRRGSRVSEFLKEQKLNMTAAVAQVGLTPGEKKKQLGPDAKLHLKQSKRVRDVVWDEQGMTWEVYGASLDPESLGIAIQNHLQRQIREHEKLIKTQSSQGRRSISSDTSSNKKLKGRQHSVFQAVLQNFRRPNCCVRPAPSSVLD</sequence>
<evidence type="ECO:0000313" key="4">
    <source>
        <dbReference type="Proteomes" id="UP000189704"/>
    </source>
</evidence>
<feature type="compositionally biased region" description="Low complexity" evidence="2">
    <location>
        <begin position="106"/>
        <end position="118"/>
    </location>
</feature>
<dbReference type="Pfam" id="PF15235">
    <property type="entry name" value="GRIN_C"/>
    <property type="match status" value="1"/>
</dbReference>
<dbReference type="PANTHER" id="PTHR15718">
    <property type="entry name" value="G PROTEIN-REGULATED INDUCER OF NEURITE OUTGROWTH C-TERMINAL DOMAIN-CONTAINING PROTEIN"/>
    <property type="match status" value="1"/>
</dbReference>
<proteinExistence type="predicted"/>
<evidence type="ECO:0000313" key="5">
    <source>
        <dbReference type="RefSeq" id="XP_008052339.1"/>
    </source>
</evidence>
<dbReference type="CTD" id="285513"/>
<dbReference type="OrthoDB" id="10049175at2759"/>
<dbReference type="InterPro" id="IPR026646">
    <property type="entry name" value="GPRIN2-like/GPRIN3"/>
</dbReference>
<evidence type="ECO:0000256" key="2">
    <source>
        <dbReference type="SAM" id="MobiDB-lite"/>
    </source>
</evidence>
<feature type="region of interest" description="Disordered" evidence="2">
    <location>
        <begin position="250"/>
        <end position="318"/>
    </location>
</feature>
<feature type="compositionally biased region" description="Polar residues" evidence="2">
    <location>
        <begin position="451"/>
        <end position="464"/>
    </location>
</feature>
<feature type="region of interest" description="Disordered" evidence="2">
    <location>
        <begin position="23"/>
        <end position="237"/>
    </location>
</feature>
<feature type="region of interest" description="Disordered" evidence="2">
    <location>
        <begin position="423"/>
        <end position="643"/>
    </location>
</feature>
<protein>
    <submittedName>
        <fullName evidence="5">G protein-regulated inducer of neurite outgrowth 3</fullName>
    </submittedName>
</protein>
<dbReference type="GO" id="GO:0031175">
    <property type="term" value="P:neuron projection development"/>
    <property type="evidence" value="ECO:0007669"/>
    <property type="project" value="TreeGrafter"/>
</dbReference>
<dbReference type="Proteomes" id="UP000189704">
    <property type="component" value="Unplaced"/>
</dbReference>
<feature type="compositionally biased region" description="Polar residues" evidence="2">
    <location>
        <begin position="187"/>
        <end position="197"/>
    </location>
</feature>
<dbReference type="PANTHER" id="PTHR15718:SF6">
    <property type="entry name" value="G PROTEIN-REGULATED INDUCER OF NEURITE OUTGROWTH 3"/>
    <property type="match status" value="1"/>
</dbReference>
<evidence type="ECO:0000256" key="1">
    <source>
        <dbReference type="ARBA" id="ARBA00002358"/>
    </source>
</evidence>
<feature type="domain" description="G protein-regulated inducer of neurite outgrowth C-terminal" evidence="3">
    <location>
        <begin position="649"/>
        <end position="771"/>
    </location>
</feature>
<gene>
    <name evidence="5" type="primary">GPRIN3</name>
</gene>
<reference evidence="5" key="1">
    <citation type="submission" date="2025-08" db="UniProtKB">
        <authorList>
            <consortium name="RefSeq"/>
        </authorList>
    </citation>
    <scope>IDENTIFICATION</scope>
</reference>
<evidence type="ECO:0000259" key="3">
    <source>
        <dbReference type="Pfam" id="PF15235"/>
    </source>
</evidence>
<dbReference type="KEGG" id="csyr:103256244"/>
<feature type="compositionally biased region" description="Polar residues" evidence="2">
    <location>
        <begin position="725"/>
        <end position="742"/>
    </location>
</feature>
<dbReference type="GO" id="GO:0005886">
    <property type="term" value="C:plasma membrane"/>
    <property type="evidence" value="ECO:0007669"/>
    <property type="project" value="TreeGrafter"/>
</dbReference>
<dbReference type="InterPro" id="IPR032745">
    <property type="entry name" value="GRIN_C"/>
</dbReference>
<organism evidence="4 5">
    <name type="scientific">Carlito syrichta</name>
    <name type="common">Philippine tarsier</name>
    <name type="synonym">Tarsius syrichta</name>
    <dbReference type="NCBI Taxonomy" id="1868482"/>
    <lineage>
        <taxon>Eukaryota</taxon>
        <taxon>Metazoa</taxon>
        <taxon>Chordata</taxon>
        <taxon>Craniata</taxon>
        <taxon>Vertebrata</taxon>
        <taxon>Euteleostomi</taxon>
        <taxon>Mammalia</taxon>
        <taxon>Eutheria</taxon>
        <taxon>Euarchontoglires</taxon>
        <taxon>Primates</taxon>
        <taxon>Haplorrhini</taxon>
        <taxon>Tarsiiformes</taxon>
        <taxon>Tarsiidae</taxon>
        <taxon>Carlito</taxon>
    </lineage>
</organism>
<feature type="compositionally biased region" description="Polar residues" evidence="2">
    <location>
        <begin position="250"/>
        <end position="269"/>
    </location>
</feature>
<feature type="compositionally biased region" description="Basic and acidic residues" evidence="2">
    <location>
        <begin position="219"/>
        <end position="234"/>
    </location>
</feature>
<accession>A0A1U7SWV1</accession>
<keyword evidence="4" id="KW-1185">Reference proteome</keyword>
<dbReference type="RefSeq" id="XP_008052339.1">
    <property type="nucleotide sequence ID" value="XM_008054148.2"/>
</dbReference>
<feature type="compositionally biased region" description="Low complexity" evidence="2">
    <location>
        <begin position="604"/>
        <end position="620"/>
    </location>
</feature>